<evidence type="ECO:0000256" key="2">
    <source>
        <dbReference type="ARBA" id="ARBA00022490"/>
    </source>
</evidence>
<dbReference type="EC" id="6.1.1.2" evidence="9"/>
<dbReference type="Gene3D" id="3.40.50.620">
    <property type="entry name" value="HUPs"/>
    <property type="match status" value="1"/>
</dbReference>
<dbReference type="InterPro" id="IPR014729">
    <property type="entry name" value="Rossmann-like_a/b/a_fold"/>
</dbReference>
<evidence type="ECO:0000256" key="5">
    <source>
        <dbReference type="ARBA" id="ARBA00022840"/>
    </source>
</evidence>
<keyword evidence="4 9" id="KW-0547">Nucleotide-binding</keyword>
<keyword evidence="6 9" id="KW-0648">Protein biosynthesis</keyword>
<dbReference type="PANTHER" id="PTHR10055">
    <property type="entry name" value="TRYPTOPHANYL-TRNA SYNTHETASE"/>
    <property type="match status" value="1"/>
</dbReference>
<keyword evidence="3 9" id="KW-0436">Ligase</keyword>
<comment type="similarity">
    <text evidence="1 9 10">Belongs to the class-I aminoacyl-tRNA synthetase family.</text>
</comment>
<dbReference type="PRINTS" id="PR01039">
    <property type="entry name" value="TRNASYNTHTRP"/>
</dbReference>
<dbReference type="GO" id="GO:0005524">
    <property type="term" value="F:ATP binding"/>
    <property type="evidence" value="ECO:0007669"/>
    <property type="project" value="UniProtKB-UniRule"/>
</dbReference>
<comment type="function">
    <text evidence="9">Catalyzes the attachment of tryptophan to tRNA(Trp).</text>
</comment>
<dbReference type="CDD" id="cd00806">
    <property type="entry name" value="TrpRS_core"/>
    <property type="match status" value="1"/>
</dbReference>
<dbReference type="FunFam" id="1.10.240.10:FF:000007">
    <property type="entry name" value="Tryptophan--tRNA ligase"/>
    <property type="match status" value="1"/>
</dbReference>
<dbReference type="InterPro" id="IPR002306">
    <property type="entry name" value="Trp-tRNA-ligase"/>
</dbReference>
<proteinExistence type="inferred from homology"/>
<comment type="caution">
    <text evidence="12">The sequence shown here is derived from an EMBL/GenBank/DDBJ whole genome shotgun (WGS) entry which is preliminary data.</text>
</comment>
<dbReference type="AlphaFoldDB" id="A0A832XJ25"/>
<dbReference type="NCBIfam" id="NF008927">
    <property type="entry name" value="PRK12285.1-4"/>
    <property type="match status" value="1"/>
</dbReference>
<accession>A0A832XJ25</accession>
<evidence type="ECO:0000313" key="12">
    <source>
        <dbReference type="EMBL" id="HIK00007.1"/>
    </source>
</evidence>
<evidence type="ECO:0000256" key="9">
    <source>
        <dbReference type="HAMAP-Rule" id="MF_00140"/>
    </source>
</evidence>
<dbReference type="InterPro" id="IPR002305">
    <property type="entry name" value="aa-tRNA-synth_Ic"/>
</dbReference>
<dbReference type="GO" id="GO:0006436">
    <property type="term" value="P:tryptophanyl-tRNA aminoacylation"/>
    <property type="evidence" value="ECO:0007669"/>
    <property type="project" value="UniProtKB-UniRule"/>
</dbReference>
<feature type="short sequence motif" description="'KMSKS' region" evidence="9">
    <location>
        <begin position="260"/>
        <end position="264"/>
    </location>
</feature>
<evidence type="ECO:0000256" key="8">
    <source>
        <dbReference type="ARBA" id="ARBA00049929"/>
    </source>
</evidence>
<protein>
    <recommendedName>
        <fullName evidence="9">Tryptophan--tRNA ligase</fullName>
        <ecNumber evidence="9">6.1.1.2</ecNumber>
    </recommendedName>
    <alternativeName>
        <fullName evidence="9">Tryptophanyl-tRNA synthetase</fullName>
        <shortName evidence="9">TrpRS</shortName>
    </alternativeName>
</protein>
<dbReference type="NCBIfam" id="TIGR00233">
    <property type="entry name" value="trpS"/>
    <property type="match status" value="1"/>
</dbReference>
<keyword evidence="13" id="KW-1185">Reference proteome</keyword>
<keyword evidence="11" id="KW-0175">Coiled coil</keyword>
<dbReference type="SUPFAM" id="SSF52374">
    <property type="entry name" value="Nucleotidylyl transferase"/>
    <property type="match status" value="1"/>
</dbReference>
<name>A0A832XJ25_9ARCH</name>
<evidence type="ECO:0000256" key="7">
    <source>
        <dbReference type="ARBA" id="ARBA00023146"/>
    </source>
</evidence>
<dbReference type="PANTHER" id="PTHR10055:SF1">
    <property type="entry name" value="TRYPTOPHAN--TRNA LIGASE, CYTOPLASMIC"/>
    <property type="match status" value="1"/>
</dbReference>
<keyword evidence="2 9" id="KW-0963">Cytoplasm</keyword>
<evidence type="ECO:0000256" key="6">
    <source>
        <dbReference type="ARBA" id="ARBA00022917"/>
    </source>
</evidence>
<dbReference type="EMBL" id="DVAB01000006">
    <property type="protein sequence ID" value="HIK00007.1"/>
    <property type="molecule type" value="Genomic_DNA"/>
</dbReference>
<evidence type="ECO:0000256" key="3">
    <source>
        <dbReference type="ARBA" id="ARBA00022598"/>
    </source>
</evidence>
<organism evidence="12 13">
    <name type="scientific">Candidatus Naiadarchaeum limnaeum</name>
    <dbReference type="NCBI Taxonomy" id="2756139"/>
    <lineage>
        <taxon>Archaea</taxon>
        <taxon>Candidatus Undinarchaeota</taxon>
        <taxon>Candidatus Undinarchaeia</taxon>
        <taxon>Candidatus Naiadarchaeales</taxon>
        <taxon>Candidatus Naiadarchaeaceae</taxon>
        <taxon>Candidatus Naiadarchaeum</taxon>
    </lineage>
</organism>
<dbReference type="GO" id="GO:0004830">
    <property type="term" value="F:tryptophan-tRNA ligase activity"/>
    <property type="evidence" value="ECO:0007669"/>
    <property type="project" value="UniProtKB-UniRule"/>
</dbReference>
<keyword evidence="7 9" id="KW-0030">Aminoacyl-tRNA synthetase</keyword>
<sequence length="374" mass="43643">MAQEFKVTPWEVSGIVDYDKLMKEFGTQPLTDSLLERVKKFAKGDLHYLFRRKIFFSHRDFDWILNEYEKGNKFFLYTGRAPSGHTHLGHLIPWIITKWLQDNFNAELYFQMSDDEKFYFKEELTLDDTTRLTKENMLDIIALGFDQKKTHFIINTQHAKIMYREAAKVAKKLTVSTAKAVFGLSDRNNIGEFFYTCMQSVPAFLPSILKGKNIPCLIPLAIDQDPHFRIARDIIPKLGYYKPSILHCKFLPALTGPDSKMSASEEQTAVYTTDTPETVEKKIKKYAFSGGRDTVEEHRKLGGNPAIDVSYQWLTFFEEDDKKLKRIYEDYKSGKMLTGELKEILIQKLTKFLKEHQRNREKAKKVLNKFILKD</sequence>
<evidence type="ECO:0000256" key="10">
    <source>
        <dbReference type="RuleBase" id="RU363036"/>
    </source>
</evidence>
<dbReference type="GO" id="GO:0005737">
    <property type="term" value="C:cytoplasm"/>
    <property type="evidence" value="ECO:0007669"/>
    <property type="project" value="UniProtKB-SubCell"/>
</dbReference>
<evidence type="ECO:0000313" key="13">
    <source>
        <dbReference type="Proteomes" id="UP000646946"/>
    </source>
</evidence>
<keyword evidence="5 9" id="KW-0067">ATP-binding</keyword>
<evidence type="ECO:0000256" key="4">
    <source>
        <dbReference type="ARBA" id="ARBA00022741"/>
    </source>
</evidence>
<evidence type="ECO:0000256" key="1">
    <source>
        <dbReference type="ARBA" id="ARBA00005594"/>
    </source>
</evidence>
<gene>
    <name evidence="9" type="primary">trpS</name>
    <name evidence="12" type="ORF">H1016_00520</name>
</gene>
<dbReference type="Proteomes" id="UP000646946">
    <property type="component" value="Unassembled WGS sequence"/>
</dbReference>
<evidence type="ECO:0000256" key="11">
    <source>
        <dbReference type="SAM" id="Coils"/>
    </source>
</evidence>
<dbReference type="Pfam" id="PF00579">
    <property type="entry name" value="tRNA-synt_1b"/>
    <property type="match status" value="1"/>
</dbReference>
<dbReference type="HAMAP" id="MF_00140_A">
    <property type="entry name" value="Trp_tRNA_synth_A"/>
    <property type="match status" value="1"/>
</dbReference>
<feature type="coiled-coil region" evidence="11">
    <location>
        <begin position="346"/>
        <end position="373"/>
    </location>
</feature>
<dbReference type="Gene3D" id="1.10.240.10">
    <property type="entry name" value="Tyrosyl-Transfer RNA Synthetase"/>
    <property type="match status" value="1"/>
</dbReference>
<dbReference type="InterPro" id="IPR020653">
    <property type="entry name" value="Tryptophan-tRNA-ligase_arc"/>
</dbReference>
<comment type="catalytic activity">
    <reaction evidence="8 9">
        <text>tRNA(Trp) + L-tryptophan + ATP = L-tryptophyl-tRNA(Trp) + AMP + diphosphate + H(+)</text>
        <dbReference type="Rhea" id="RHEA:24080"/>
        <dbReference type="Rhea" id="RHEA-COMP:9671"/>
        <dbReference type="Rhea" id="RHEA-COMP:9705"/>
        <dbReference type="ChEBI" id="CHEBI:15378"/>
        <dbReference type="ChEBI" id="CHEBI:30616"/>
        <dbReference type="ChEBI" id="CHEBI:33019"/>
        <dbReference type="ChEBI" id="CHEBI:57912"/>
        <dbReference type="ChEBI" id="CHEBI:78442"/>
        <dbReference type="ChEBI" id="CHEBI:78535"/>
        <dbReference type="ChEBI" id="CHEBI:456215"/>
        <dbReference type="EC" id="6.1.1.2"/>
    </reaction>
</comment>
<reference evidence="12 13" key="1">
    <citation type="journal article" name="Nat. Commun.">
        <title>Undinarchaeota illuminate DPANN phylogeny and the impact of gene transfer on archaeal evolution.</title>
        <authorList>
            <person name="Dombrowski N."/>
            <person name="Williams T.A."/>
            <person name="Sun J."/>
            <person name="Woodcroft B.J."/>
            <person name="Lee J.H."/>
            <person name="Minh B.Q."/>
            <person name="Rinke C."/>
            <person name="Spang A."/>
        </authorList>
    </citation>
    <scope>NUCLEOTIDE SEQUENCE [LARGE SCALE GENOMIC DNA]</scope>
    <source>
        <strain evidence="12">MAG_bin1129</strain>
    </source>
</reference>
<comment type="caution">
    <text evidence="9">Lacks conserved residue(s) required for the propagation of feature annotation.</text>
</comment>
<comment type="subcellular location">
    <subcellularLocation>
        <location evidence="9">Cytoplasm</location>
    </subcellularLocation>
</comment>